<name>A0A6J5R4A0_9CAUD</name>
<proteinExistence type="predicted"/>
<organism evidence="2">
    <name type="scientific">uncultured Caudovirales phage</name>
    <dbReference type="NCBI Taxonomy" id="2100421"/>
    <lineage>
        <taxon>Viruses</taxon>
        <taxon>Duplodnaviria</taxon>
        <taxon>Heunggongvirae</taxon>
        <taxon>Uroviricota</taxon>
        <taxon>Caudoviricetes</taxon>
        <taxon>Peduoviridae</taxon>
        <taxon>Maltschvirus</taxon>
        <taxon>Maltschvirus maltsch</taxon>
    </lineage>
</organism>
<evidence type="ECO:0000256" key="1">
    <source>
        <dbReference type="SAM" id="MobiDB-lite"/>
    </source>
</evidence>
<feature type="compositionally biased region" description="Basic and acidic residues" evidence="1">
    <location>
        <begin position="57"/>
        <end position="66"/>
    </location>
</feature>
<evidence type="ECO:0000313" key="2">
    <source>
        <dbReference type="EMBL" id="CAB4192150.1"/>
    </source>
</evidence>
<protein>
    <submittedName>
        <fullName evidence="2">Uncharacterized protein</fullName>
    </submittedName>
</protein>
<accession>A0A6J5R4A0</accession>
<dbReference type="EMBL" id="LR797190">
    <property type="protein sequence ID" value="CAB4192150.1"/>
    <property type="molecule type" value="Genomic_DNA"/>
</dbReference>
<gene>
    <name evidence="2" type="ORF">UFOVP1236_12</name>
</gene>
<sequence>MRDLAYILRDRARRANADCTECGGSGNDYGDEERPCSCVIETVDDGVPDPLADEGQSDAREISRWW</sequence>
<feature type="region of interest" description="Disordered" evidence="1">
    <location>
        <begin position="47"/>
        <end position="66"/>
    </location>
</feature>
<feature type="compositionally biased region" description="Acidic residues" evidence="1">
    <location>
        <begin position="47"/>
        <end position="56"/>
    </location>
</feature>
<reference evidence="2" key="1">
    <citation type="submission" date="2020-05" db="EMBL/GenBank/DDBJ databases">
        <authorList>
            <person name="Chiriac C."/>
            <person name="Salcher M."/>
            <person name="Ghai R."/>
            <person name="Kavagutti S V."/>
        </authorList>
    </citation>
    <scope>NUCLEOTIDE SEQUENCE</scope>
</reference>